<evidence type="ECO:0000256" key="2">
    <source>
        <dbReference type="ARBA" id="ARBA00023015"/>
    </source>
</evidence>
<dbReference type="PANTHER" id="PTHR30118">
    <property type="entry name" value="HTH-TYPE TRANSCRIPTIONAL REGULATOR LEUO-RELATED"/>
    <property type="match status" value="1"/>
</dbReference>
<accession>A0A840F2I0</accession>
<dbReference type="InterPro" id="IPR000847">
    <property type="entry name" value="LysR_HTH_N"/>
</dbReference>
<dbReference type="InterPro" id="IPR050389">
    <property type="entry name" value="LysR-type_TF"/>
</dbReference>
<dbReference type="Gene3D" id="1.10.10.10">
    <property type="entry name" value="Winged helix-like DNA-binding domain superfamily/Winged helix DNA-binding domain"/>
    <property type="match status" value="1"/>
</dbReference>
<dbReference type="SUPFAM" id="SSF53850">
    <property type="entry name" value="Periplasmic binding protein-like II"/>
    <property type="match status" value="1"/>
</dbReference>
<evidence type="ECO:0000256" key="4">
    <source>
        <dbReference type="ARBA" id="ARBA00023163"/>
    </source>
</evidence>
<evidence type="ECO:0000256" key="3">
    <source>
        <dbReference type="ARBA" id="ARBA00023125"/>
    </source>
</evidence>
<proteinExistence type="inferred from homology"/>
<dbReference type="InterPro" id="IPR005119">
    <property type="entry name" value="LysR_subst-bd"/>
</dbReference>
<evidence type="ECO:0000313" key="6">
    <source>
        <dbReference type="EMBL" id="MBB4153553.1"/>
    </source>
</evidence>
<keyword evidence="4" id="KW-0804">Transcription</keyword>
<dbReference type="SUPFAM" id="SSF46785">
    <property type="entry name" value="Winged helix' DNA-binding domain"/>
    <property type="match status" value="1"/>
</dbReference>
<dbReference type="PANTHER" id="PTHR30118:SF15">
    <property type="entry name" value="TRANSCRIPTIONAL REGULATORY PROTEIN"/>
    <property type="match status" value="1"/>
</dbReference>
<reference evidence="6 7" key="1">
    <citation type="submission" date="2020-08" db="EMBL/GenBank/DDBJ databases">
        <title>Genomic Encyclopedia of Type Strains, Phase IV (KMG-IV): sequencing the most valuable type-strain genomes for metagenomic binning, comparative biology and taxonomic classification.</title>
        <authorList>
            <person name="Goeker M."/>
        </authorList>
    </citation>
    <scope>NUCLEOTIDE SEQUENCE [LARGE SCALE GENOMIC DNA]</scope>
    <source>
        <strain evidence="6 7">YC6723</strain>
    </source>
</reference>
<evidence type="ECO:0000313" key="7">
    <source>
        <dbReference type="Proteomes" id="UP000529795"/>
    </source>
</evidence>
<dbReference type="Pfam" id="PF00126">
    <property type="entry name" value="HTH_1"/>
    <property type="match status" value="1"/>
</dbReference>
<dbReference type="GO" id="GO:0003677">
    <property type="term" value="F:DNA binding"/>
    <property type="evidence" value="ECO:0007669"/>
    <property type="project" value="UniProtKB-KW"/>
</dbReference>
<dbReference type="InterPro" id="IPR036390">
    <property type="entry name" value="WH_DNA-bd_sf"/>
</dbReference>
<dbReference type="CDD" id="cd08417">
    <property type="entry name" value="PBP2_Nitroaromatics_like"/>
    <property type="match status" value="1"/>
</dbReference>
<keyword evidence="3 6" id="KW-0238">DNA-binding</keyword>
<dbReference type="InterPro" id="IPR036388">
    <property type="entry name" value="WH-like_DNA-bd_sf"/>
</dbReference>
<dbReference type="Proteomes" id="UP000529795">
    <property type="component" value="Unassembled WGS sequence"/>
</dbReference>
<dbReference type="EMBL" id="JACIEV010000003">
    <property type="protein sequence ID" value="MBB4153553.1"/>
    <property type="molecule type" value="Genomic_DNA"/>
</dbReference>
<keyword evidence="7" id="KW-1185">Reference proteome</keyword>
<dbReference type="GO" id="GO:0003700">
    <property type="term" value="F:DNA-binding transcription factor activity"/>
    <property type="evidence" value="ECO:0007669"/>
    <property type="project" value="InterPro"/>
</dbReference>
<keyword evidence="2" id="KW-0805">Transcription regulation</keyword>
<evidence type="ECO:0000256" key="1">
    <source>
        <dbReference type="ARBA" id="ARBA00009437"/>
    </source>
</evidence>
<gene>
    <name evidence="6" type="ORF">GGQ80_001455</name>
</gene>
<dbReference type="AlphaFoldDB" id="A0A840F2I0"/>
<protein>
    <submittedName>
        <fullName evidence="6">DNA-binding transcriptional LysR family regulator</fullName>
    </submittedName>
</protein>
<comment type="caution">
    <text evidence="6">The sequence shown here is derived from an EMBL/GenBank/DDBJ whole genome shotgun (WGS) entry which is preliminary data.</text>
</comment>
<dbReference type="PROSITE" id="PS50931">
    <property type="entry name" value="HTH_LYSR"/>
    <property type="match status" value="1"/>
</dbReference>
<feature type="domain" description="HTH lysR-type" evidence="5">
    <location>
        <begin position="11"/>
        <end position="68"/>
    </location>
</feature>
<dbReference type="InterPro" id="IPR037402">
    <property type="entry name" value="YidZ_PBP2"/>
</dbReference>
<evidence type="ECO:0000259" key="5">
    <source>
        <dbReference type="PROSITE" id="PS50931"/>
    </source>
</evidence>
<dbReference type="Gene3D" id="3.40.190.10">
    <property type="entry name" value="Periplasmic binding protein-like II"/>
    <property type="match status" value="2"/>
</dbReference>
<dbReference type="RefSeq" id="WP_183983214.1">
    <property type="nucleotide sequence ID" value="NZ_JACIEV010000003.1"/>
</dbReference>
<dbReference type="Pfam" id="PF03466">
    <property type="entry name" value="LysR_substrate"/>
    <property type="match status" value="1"/>
</dbReference>
<comment type="similarity">
    <text evidence="1">Belongs to the LysR transcriptional regulatory family.</text>
</comment>
<sequence length="315" mass="34754">MDVDDTALRRLNLNLIYSLDAILHARSLTDAGRQIHLGQPAMSGALRRLREQFDDPLVTFTGGEPRLSALALVLRPKVRQLMQGIDETFRLSLHFDPRTARRTFRIATGEALEIMLMGRVVGTMLGKAPFVDIEIVPLDHGAPASAFSQGVDLIILPQRLAVPGLPERPLMAEHLSCMVCDRHPSVGQALSIDEYLALPHAVVGDASWPAAHFSRSVRELLARRRISLRTSRYAALPQLLTGTELVATGSTWLFQHQASMGALRVFKAPFHVERDVIVAQRPAGAGDDPAIEWLLGQLEQATATFPGGRDWHRPR</sequence>
<name>A0A840F2I0_9SPHN</name>
<organism evidence="6 7">
    <name type="scientific">Sphingomonas jinjuensis</name>
    <dbReference type="NCBI Taxonomy" id="535907"/>
    <lineage>
        <taxon>Bacteria</taxon>
        <taxon>Pseudomonadati</taxon>
        <taxon>Pseudomonadota</taxon>
        <taxon>Alphaproteobacteria</taxon>
        <taxon>Sphingomonadales</taxon>
        <taxon>Sphingomonadaceae</taxon>
        <taxon>Sphingomonas</taxon>
    </lineage>
</organism>